<reference evidence="2" key="1">
    <citation type="journal article" date="2013" name="Nature">
        <title>Pan genome of the phytoplankton Emiliania underpins its global distribution.</title>
        <authorList>
            <person name="Read B.A."/>
            <person name="Kegel J."/>
            <person name="Klute M.J."/>
            <person name="Kuo A."/>
            <person name="Lefebvre S.C."/>
            <person name="Maumus F."/>
            <person name="Mayer C."/>
            <person name="Miller J."/>
            <person name="Monier A."/>
            <person name="Salamov A."/>
            <person name="Young J."/>
            <person name="Aguilar M."/>
            <person name="Claverie J.M."/>
            <person name="Frickenhaus S."/>
            <person name="Gonzalez K."/>
            <person name="Herman E.K."/>
            <person name="Lin Y.C."/>
            <person name="Napier J."/>
            <person name="Ogata H."/>
            <person name="Sarno A.F."/>
            <person name="Shmutz J."/>
            <person name="Schroeder D."/>
            <person name="de Vargas C."/>
            <person name="Verret F."/>
            <person name="von Dassow P."/>
            <person name="Valentin K."/>
            <person name="Van de Peer Y."/>
            <person name="Wheeler G."/>
            <person name="Dacks J.B."/>
            <person name="Delwiche C.F."/>
            <person name="Dyhrman S.T."/>
            <person name="Glockner G."/>
            <person name="John U."/>
            <person name="Richards T."/>
            <person name="Worden A.Z."/>
            <person name="Zhang X."/>
            <person name="Grigoriev I.V."/>
            <person name="Allen A.E."/>
            <person name="Bidle K."/>
            <person name="Borodovsky M."/>
            <person name="Bowler C."/>
            <person name="Brownlee C."/>
            <person name="Cock J.M."/>
            <person name="Elias M."/>
            <person name="Gladyshev V.N."/>
            <person name="Groth M."/>
            <person name="Guda C."/>
            <person name="Hadaegh A."/>
            <person name="Iglesias-Rodriguez M.D."/>
            <person name="Jenkins J."/>
            <person name="Jones B.M."/>
            <person name="Lawson T."/>
            <person name="Leese F."/>
            <person name="Lindquist E."/>
            <person name="Lobanov A."/>
            <person name="Lomsadze A."/>
            <person name="Malik S.B."/>
            <person name="Marsh M.E."/>
            <person name="Mackinder L."/>
            <person name="Mock T."/>
            <person name="Mueller-Roeber B."/>
            <person name="Pagarete A."/>
            <person name="Parker M."/>
            <person name="Probert I."/>
            <person name="Quesneville H."/>
            <person name="Raines C."/>
            <person name="Rensing S.A."/>
            <person name="Riano-Pachon D.M."/>
            <person name="Richier S."/>
            <person name="Rokitta S."/>
            <person name="Shiraiwa Y."/>
            <person name="Soanes D.M."/>
            <person name="van der Giezen M."/>
            <person name="Wahlund T.M."/>
            <person name="Williams B."/>
            <person name="Wilson W."/>
            <person name="Wolfe G."/>
            <person name="Wurch L.L."/>
        </authorList>
    </citation>
    <scope>NUCLEOTIDE SEQUENCE</scope>
</reference>
<dbReference type="PaxDb" id="2903-EOD38663"/>
<proteinExistence type="predicted"/>
<evidence type="ECO:0000313" key="1">
    <source>
        <dbReference type="EnsemblProtists" id="EOD38663"/>
    </source>
</evidence>
<dbReference type="HOGENOM" id="CLU_764182_0_0_1"/>
<evidence type="ECO:0008006" key="3">
    <source>
        <dbReference type="Google" id="ProtNLM"/>
    </source>
</evidence>
<dbReference type="InterPro" id="IPR036322">
    <property type="entry name" value="WD40_repeat_dom_sf"/>
</dbReference>
<dbReference type="AlphaFoldDB" id="A0A0D3KSC8"/>
<dbReference type="RefSeq" id="XP_005791092.1">
    <property type="nucleotide sequence ID" value="XM_005791035.1"/>
</dbReference>
<reference evidence="1" key="2">
    <citation type="submission" date="2024-10" db="UniProtKB">
        <authorList>
            <consortium name="EnsemblProtists"/>
        </authorList>
    </citation>
    <scope>IDENTIFICATION</scope>
</reference>
<dbReference type="Proteomes" id="UP000013827">
    <property type="component" value="Unassembled WGS sequence"/>
</dbReference>
<dbReference type="KEGG" id="ehx:EMIHUDRAFT_460454"/>
<protein>
    <recommendedName>
        <fullName evidence="3">Minichromosome loss protein Mcl1 middle region domain-containing protein</fullName>
    </recommendedName>
</protein>
<evidence type="ECO:0000313" key="2">
    <source>
        <dbReference type="Proteomes" id="UP000013827"/>
    </source>
</evidence>
<sequence>MAVATAHGTHAVVCLAAHEPTGLVAVAFESGACHLLATPADTDYADSTPSALSCLSVGHQRGTRCLAFATTTATDAVALVSGGDDGCVHIETCHVNSARVAGRGCQDCHGQAQVATSAPRDCAIEAERESGATTKRRRLLIDEVVADSTHWAVPLGRSVCVGLLSSGQAVARLGLLDHAVDALQLVAPAGTVAAATFGGVSLWARGGGGGGAGAASGGEGEYVPEHASEYVPLPPRDLAAARGGAAASLQCDGWARSLVASPDGAWLAAWVVVAGLDATASSKLWLWRCADGSPSPTRPRPSDVRHVSATCPPRVRHVSATCPPRVRHVSATCPPRVRHVSATCPPRVRHVSATCPPRVRHVS</sequence>
<keyword evidence="2" id="KW-1185">Reference proteome</keyword>
<organism evidence="1 2">
    <name type="scientific">Emiliania huxleyi (strain CCMP1516)</name>
    <dbReference type="NCBI Taxonomy" id="280463"/>
    <lineage>
        <taxon>Eukaryota</taxon>
        <taxon>Haptista</taxon>
        <taxon>Haptophyta</taxon>
        <taxon>Prymnesiophyceae</taxon>
        <taxon>Isochrysidales</taxon>
        <taxon>Noelaerhabdaceae</taxon>
        <taxon>Emiliania</taxon>
    </lineage>
</organism>
<accession>A0A0D3KSC8</accession>
<dbReference type="SUPFAM" id="SSF50978">
    <property type="entry name" value="WD40 repeat-like"/>
    <property type="match status" value="1"/>
</dbReference>
<dbReference type="GeneID" id="17283934"/>
<name>A0A0D3KSC8_EMIH1</name>
<dbReference type="EnsemblProtists" id="EOD38663">
    <property type="protein sequence ID" value="EOD38663"/>
    <property type="gene ID" value="EMIHUDRAFT_460454"/>
</dbReference>